<name>L0KTL2_METHD</name>
<dbReference type="HOGENOM" id="CLU_082100_0_0_2"/>
<reference evidence="3" key="1">
    <citation type="submission" date="2012-02" db="EMBL/GenBank/DDBJ databases">
        <title>Complete sequence of chromosome of Methanomethylovorans hollandica DSM 15978.</title>
        <authorList>
            <person name="Lucas S."/>
            <person name="Copeland A."/>
            <person name="Lapidus A."/>
            <person name="Glavina del Rio T."/>
            <person name="Dalin E."/>
            <person name="Tice H."/>
            <person name="Bruce D."/>
            <person name="Goodwin L."/>
            <person name="Pitluck S."/>
            <person name="Peters L."/>
            <person name="Mikhailova N."/>
            <person name="Held B."/>
            <person name="Kyrpides N."/>
            <person name="Mavromatis K."/>
            <person name="Ivanova N."/>
            <person name="Brettin T."/>
            <person name="Detter J.C."/>
            <person name="Han C."/>
            <person name="Larimer F."/>
            <person name="Land M."/>
            <person name="Hauser L."/>
            <person name="Markowitz V."/>
            <person name="Cheng J.-F."/>
            <person name="Hugenholtz P."/>
            <person name="Woyke T."/>
            <person name="Wu D."/>
            <person name="Spring S."/>
            <person name="Schroeder M."/>
            <person name="Brambilla E."/>
            <person name="Klenk H.-P."/>
            <person name="Eisen J.A."/>
        </authorList>
    </citation>
    <scope>NUCLEOTIDE SEQUENCE [LARGE SCALE GENOMIC DNA]</scope>
    <source>
        <strain evidence="3">DSM 15978 / NBRC 107637 / DMS1</strain>
    </source>
</reference>
<feature type="transmembrane region" description="Helical" evidence="1">
    <location>
        <begin position="180"/>
        <end position="200"/>
    </location>
</feature>
<organism evidence="2 3">
    <name type="scientific">Methanomethylovorans hollandica (strain DSM 15978 / NBRC 107637 / DMS1)</name>
    <dbReference type="NCBI Taxonomy" id="867904"/>
    <lineage>
        <taxon>Archaea</taxon>
        <taxon>Methanobacteriati</taxon>
        <taxon>Methanobacteriota</taxon>
        <taxon>Stenosarchaea group</taxon>
        <taxon>Methanomicrobia</taxon>
        <taxon>Methanosarcinales</taxon>
        <taxon>Methanosarcinaceae</taxon>
        <taxon>Methanomethylovorans</taxon>
    </lineage>
</organism>
<keyword evidence="3" id="KW-1185">Reference proteome</keyword>
<feature type="transmembrane region" description="Helical" evidence="1">
    <location>
        <begin position="156"/>
        <end position="174"/>
    </location>
</feature>
<dbReference type="OrthoDB" id="46118at2157"/>
<dbReference type="Pfam" id="PF07758">
    <property type="entry name" value="DUF1614"/>
    <property type="match status" value="1"/>
</dbReference>
<dbReference type="EMBL" id="CP003362">
    <property type="protein sequence ID" value="AGB48461.1"/>
    <property type="molecule type" value="Genomic_DNA"/>
</dbReference>
<proteinExistence type="predicted"/>
<dbReference type="STRING" id="867904.Metho_0174"/>
<gene>
    <name evidence="2" type="ordered locus">Metho_0174</name>
</gene>
<keyword evidence="1" id="KW-0812">Transmembrane</keyword>
<dbReference type="InterPro" id="IPR011672">
    <property type="entry name" value="DUF1614"/>
</dbReference>
<accession>L0KTL2</accession>
<feature type="transmembrane region" description="Helical" evidence="1">
    <location>
        <begin position="212"/>
        <end position="234"/>
    </location>
</feature>
<dbReference type="GeneID" id="14408035"/>
<feature type="transmembrane region" description="Helical" evidence="1">
    <location>
        <begin position="101"/>
        <end position="120"/>
    </location>
</feature>
<evidence type="ECO:0000313" key="3">
    <source>
        <dbReference type="Proteomes" id="UP000010866"/>
    </source>
</evidence>
<feature type="transmembrane region" description="Helical" evidence="1">
    <location>
        <begin position="126"/>
        <end position="144"/>
    </location>
</feature>
<sequence precursor="true">MRHRIFYNPLTMVFTFILLLLLSVVVSFLFFGLVSSAFAKLGFSWGDAFLLLFLCLIGSNINVPLTTLETEVPIPNGNFVKVFGVKYRVPFMDSFVRKTTVAVNIGGAVIPIFVSVYLLYTYPGVITYSLYGIMIVAAITKLVARPVKGVGIVTPALVPPLAAALSSILIISQFPENHDFIFIIAYTGGTLGTLVGADLLNLRGITKIGAPVVSIGGAGTFDGVFLAGVIAVLLV</sequence>
<protein>
    <submittedName>
        <fullName evidence="2">Putative membrane protein</fullName>
    </submittedName>
</protein>
<keyword evidence="1" id="KW-0472">Membrane</keyword>
<keyword evidence="1" id="KW-1133">Transmembrane helix</keyword>
<dbReference type="Proteomes" id="UP000010866">
    <property type="component" value="Chromosome"/>
</dbReference>
<dbReference type="RefSeq" id="WP_015323630.1">
    <property type="nucleotide sequence ID" value="NC_019977.1"/>
</dbReference>
<evidence type="ECO:0000256" key="1">
    <source>
        <dbReference type="SAM" id="Phobius"/>
    </source>
</evidence>
<dbReference type="AlphaFoldDB" id="L0KTL2"/>
<feature type="transmembrane region" description="Helical" evidence="1">
    <location>
        <begin position="49"/>
        <end position="68"/>
    </location>
</feature>
<dbReference type="KEGG" id="mhz:Metho_0174"/>
<evidence type="ECO:0000313" key="2">
    <source>
        <dbReference type="EMBL" id="AGB48461.1"/>
    </source>
</evidence>